<feature type="non-terminal residue" evidence="2">
    <location>
        <position position="108"/>
    </location>
</feature>
<sequence length="108" mass="11348">MFLFARGGVVSNVSRKTTKPSSPFRLMLTSIQPPVTPDQPVSPKPSELRPPPPSPSGVRSADVRPPPAPGLSLSEVAVEFPARVIPAISLSNSQTIVVDDPSELPLSA</sequence>
<evidence type="ECO:0000256" key="1">
    <source>
        <dbReference type="SAM" id="MobiDB-lite"/>
    </source>
</evidence>
<dbReference type="EMBL" id="LCJB01000044">
    <property type="protein sequence ID" value="KKT69842.1"/>
    <property type="molecule type" value="Genomic_DNA"/>
</dbReference>
<organism evidence="2 3">
    <name type="scientific">Candidatus Uhrbacteria bacterium GW2011_GWF2_44_350</name>
    <dbReference type="NCBI Taxonomy" id="1619000"/>
    <lineage>
        <taxon>Bacteria</taxon>
        <taxon>Candidatus Uhriibacteriota</taxon>
    </lineage>
</organism>
<gene>
    <name evidence="2" type="ORF">UW63_C0044G0007</name>
</gene>
<proteinExistence type="predicted"/>
<feature type="region of interest" description="Disordered" evidence="1">
    <location>
        <begin position="30"/>
        <end position="72"/>
    </location>
</feature>
<name>A0A0G1LM59_9BACT</name>
<evidence type="ECO:0000313" key="2">
    <source>
        <dbReference type="EMBL" id="KKT69842.1"/>
    </source>
</evidence>
<dbReference type="AlphaFoldDB" id="A0A0G1LM59"/>
<dbReference type="Proteomes" id="UP000034154">
    <property type="component" value="Unassembled WGS sequence"/>
</dbReference>
<feature type="compositionally biased region" description="Pro residues" evidence="1">
    <location>
        <begin position="34"/>
        <end position="55"/>
    </location>
</feature>
<protein>
    <submittedName>
        <fullName evidence="2">Uncharacterized protein</fullName>
    </submittedName>
</protein>
<accession>A0A0G1LM59</accession>
<reference evidence="2 3" key="1">
    <citation type="journal article" date="2015" name="Nature">
        <title>rRNA introns, odd ribosomes, and small enigmatic genomes across a large radiation of phyla.</title>
        <authorList>
            <person name="Brown C.T."/>
            <person name="Hug L.A."/>
            <person name="Thomas B.C."/>
            <person name="Sharon I."/>
            <person name="Castelle C.J."/>
            <person name="Singh A."/>
            <person name="Wilkins M.J."/>
            <person name="Williams K.H."/>
            <person name="Banfield J.F."/>
        </authorList>
    </citation>
    <scope>NUCLEOTIDE SEQUENCE [LARGE SCALE GENOMIC DNA]</scope>
</reference>
<comment type="caution">
    <text evidence="2">The sequence shown here is derived from an EMBL/GenBank/DDBJ whole genome shotgun (WGS) entry which is preliminary data.</text>
</comment>
<evidence type="ECO:0000313" key="3">
    <source>
        <dbReference type="Proteomes" id="UP000034154"/>
    </source>
</evidence>